<dbReference type="InterPro" id="IPR000792">
    <property type="entry name" value="Tscrpt_reg_LuxR_C"/>
</dbReference>
<keyword evidence="3" id="KW-0804">Transcription</keyword>
<organism evidence="6 7">
    <name type="scientific">Ectobacillus ponti</name>
    <dbReference type="NCBI Taxonomy" id="2961894"/>
    <lineage>
        <taxon>Bacteria</taxon>
        <taxon>Bacillati</taxon>
        <taxon>Bacillota</taxon>
        <taxon>Bacilli</taxon>
        <taxon>Bacillales</taxon>
        <taxon>Bacillaceae</taxon>
        <taxon>Ectobacillus</taxon>
    </lineage>
</organism>
<dbReference type="InterPro" id="IPR036388">
    <property type="entry name" value="WH-like_DNA-bd_sf"/>
</dbReference>
<protein>
    <submittedName>
        <fullName evidence="6">Response regulator transcription factor</fullName>
    </submittedName>
</protein>
<dbReference type="Pfam" id="PF00196">
    <property type="entry name" value="GerE"/>
    <property type="match status" value="1"/>
</dbReference>
<evidence type="ECO:0000256" key="1">
    <source>
        <dbReference type="ARBA" id="ARBA00023015"/>
    </source>
</evidence>
<dbReference type="Gene3D" id="1.10.10.10">
    <property type="entry name" value="Winged helix-like DNA-binding domain superfamily/Winged helix DNA-binding domain"/>
    <property type="match status" value="1"/>
</dbReference>
<name>A0AA41X8B2_9BACI</name>
<proteinExistence type="predicted"/>
<dbReference type="PROSITE" id="PS00622">
    <property type="entry name" value="HTH_LUXR_1"/>
    <property type="match status" value="1"/>
</dbReference>
<dbReference type="GO" id="GO:0003677">
    <property type="term" value="F:DNA binding"/>
    <property type="evidence" value="ECO:0007669"/>
    <property type="project" value="UniProtKB-KW"/>
</dbReference>
<evidence type="ECO:0000256" key="2">
    <source>
        <dbReference type="ARBA" id="ARBA00023125"/>
    </source>
</evidence>
<feature type="region of interest" description="Disordered" evidence="4">
    <location>
        <begin position="69"/>
        <end position="91"/>
    </location>
</feature>
<feature type="compositionally biased region" description="Basic and acidic residues" evidence="4">
    <location>
        <begin position="80"/>
        <end position="90"/>
    </location>
</feature>
<accession>A0AA41X8B2</accession>
<dbReference type="RefSeq" id="WP_254756700.1">
    <property type="nucleotide sequence ID" value="NZ_JANCLT010000001.1"/>
</dbReference>
<dbReference type="Proteomes" id="UP001156102">
    <property type="component" value="Unassembled WGS sequence"/>
</dbReference>
<keyword evidence="7" id="KW-1185">Reference proteome</keyword>
<keyword evidence="2" id="KW-0238">DNA-binding</keyword>
<dbReference type="PANTHER" id="PTHR44688">
    <property type="entry name" value="DNA-BINDING TRANSCRIPTIONAL ACTIVATOR DEVR_DOSR"/>
    <property type="match status" value="1"/>
</dbReference>
<evidence type="ECO:0000313" key="7">
    <source>
        <dbReference type="Proteomes" id="UP001156102"/>
    </source>
</evidence>
<reference evidence="6" key="1">
    <citation type="submission" date="2022-07" db="EMBL/GenBank/DDBJ databases">
        <authorList>
            <person name="Li W.-J."/>
            <person name="Deng Q.-Q."/>
        </authorList>
    </citation>
    <scope>NUCLEOTIDE SEQUENCE</scope>
    <source>
        <strain evidence="6">SYSU M60031</strain>
    </source>
</reference>
<dbReference type="SUPFAM" id="SSF46894">
    <property type="entry name" value="C-terminal effector domain of the bipartite response regulators"/>
    <property type="match status" value="1"/>
</dbReference>
<evidence type="ECO:0000256" key="4">
    <source>
        <dbReference type="SAM" id="MobiDB-lite"/>
    </source>
</evidence>
<dbReference type="PANTHER" id="PTHR44688:SF16">
    <property type="entry name" value="DNA-BINDING TRANSCRIPTIONAL ACTIVATOR DEVR_DOSR"/>
    <property type="match status" value="1"/>
</dbReference>
<evidence type="ECO:0000256" key="3">
    <source>
        <dbReference type="ARBA" id="ARBA00023163"/>
    </source>
</evidence>
<comment type="caution">
    <text evidence="6">The sequence shown here is derived from an EMBL/GenBank/DDBJ whole genome shotgun (WGS) entry which is preliminary data.</text>
</comment>
<evidence type="ECO:0000259" key="5">
    <source>
        <dbReference type="PROSITE" id="PS50043"/>
    </source>
</evidence>
<dbReference type="CDD" id="cd06170">
    <property type="entry name" value="LuxR_C_like"/>
    <property type="match status" value="1"/>
</dbReference>
<keyword evidence="1" id="KW-0805">Transcription regulation</keyword>
<dbReference type="PRINTS" id="PR00038">
    <property type="entry name" value="HTHLUXR"/>
</dbReference>
<dbReference type="AlphaFoldDB" id="A0AA41X8B2"/>
<dbReference type="SMART" id="SM00421">
    <property type="entry name" value="HTH_LUXR"/>
    <property type="match status" value="1"/>
</dbReference>
<dbReference type="PROSITE" id="PS50043">
    <property type="entry name" value="HTH_LUXR_2"/>
    <property type="match status" value="1"/>
</dbReference>
<dbReference type="EMBL" id="JANCLT010000001">
    <property type="protein sequence ID" value="MCP8967246.1"/>
    <property type="molecule type" value="Genomic_DNA"/>
</dbReference>
<dbReference type="GO" id="GO:0006355">
    <property type="term" value="P:regulation of DNA-templated transcription"/>
    <property type="evidence" value="ECO:0007669"/>
    <property type="project" value="InterPro"/>
</dbReference>
<gene>
    <name evidence="6" type="ORF">NK662_01665</name>
</gene>
<feature type="domain" description="HTH luxR-type" evidence="5">
    <location>
        <begin position="90"/>
        <end position="155"/>
    </location>
</feature>
<sequence length="161" mass="18588">MDDFISGDVKQECMQFFEQNPFSLESAYSLQQKLGRKPEVLQAALHTLATEKRVKSFAGVHPLYRLQQEQASPVEPLQKSGEKREGHEGFSRSLHQLTKREKDIVKLLMQGKNNQEIGEALFISPNTVKNHITNIYAKLQVHDRYELISLVYKWQNSPCLF</sequence>
<evidence type="ECO:0000313" key="6">
    <source>
        <dbReference type="EMBL" id="MCP8967246.1"/>
    </source>
</evidence>
<dbReference type="InterPro" id="IPR016032">
    <property type="entry name" value="Sig_transdc_resp-reg_C-effctor"/>
</dbReference>